<evidence type="ECO:0000313" key="6">
    <source>
        <dbReference type="Proteomes" id="UP000292781"/>
    </source>
</evidence>
<dbReference type="Pfam" id="PF00571">
    <property type="entry name" value="CBS"/>
    <property type="match status" value="1"/>
</dbReference>
<dbReference type="OrthoDB" id="1673646at2"/>
<dbReference type="AlphaFoldDB" id="A0A4Q9VT84"/>
<keyword evidence="6" id="KW-1185">Reference proteome</keyword>
<dbReference type="SUPFAM" id="SSF55073">
    <property type="entry name" value="Nucleotide cyclase"/>
    <property type="match status" value="1"/>
</dbReference>
<name>A0A4Q9VT84_9HYPH</name>
<dbReference type="SUPFAM" id="SSF141868">
    <property type="entry name" value="EAL domain-like"/>
    <property type="match status" value="1"/>
</dbReference>
<evidence type="ECO:0000256" key="1">
    <source>
        <dbReference type="PROSITE-ProRule" id="PRU00703"/>
    </source>
</evidence>
<dbReference type="CDD" id="cd01948">
    <property type="entry name" value="EAL"/>
    <property type="match status" value="1"/>
</dbReference>
<dbReference type="Gene3D" id="3.20.20.450">
    <property type="entry name" value="EAL domain"/>
    <property type="match status" value="1"/>
</dbReference>
<dbReference type="SMART" id="SM00267">
    <property type="entry name" value="GGDEF"/>
    <property type="match status" value="1"/>
</dbReference>
<evidence type="ECO:0000313" key="5">
    <source>
        <dbReference type="EMBL" id="TBW38291.1"/>
    </source>
</evidence>
<gene>
    <name evidence="5" type="ORF">EYW49_09855</name>
</gene>
<dbReference type="InterPro" id="IPR001633">
    <property type="entry name" value="EAL_dom"/>
</dbReference>
<dbReference type="SUPFAM" id="SSF54631">
    <property type="entry name" value="CBS-domain pair"/>
    <property type="match status" value="1"/>
</dbReference>
<feature type="domain" description="CBS" evidence="4">
    <location>
        <begin position="269"/>
        <end position="332"/>
    </location>
</feature>
<evidence type="ECO:0000259" key="2">
    <source>
        <dbReference type="PROSITE" id="PS50883"/>
    </source>
</evidence>
<dbReference type="PROSITE" id="PS50883">
    <property type="entry name" value="EAL"/>
    <property type="match status" value="1"/>
</dbReference>
<evidence type="ECO:0000259" key="4">
    <source>
        <dbReference type="PROSITE" id="PS51371"/>
    </source>
</evidence>
<dbReference type="GO" id="GO:0071111">
    <property type="term" value="F:cyclic-guanylate-specific phosphodiesterase activity"/>
    <property type="evidence" value="ECO:0007669"/>
    <property type="project" value="InterPro"/>
</dbReference>
<dbReference type="PROSITE" id="PS51371">
    <property type="entry name" value="CBS"/>
    <property type="match status" value="1"/>
</dbReference>
<accession>A0A4Q9VT84</accession>
<dbReference type="Gene3D" id="3.10.580.10">
    <property type="entry name" value="CBS-domain"/>
    <property type="match status" value="1"/>
</dbReference>
<dbReference type="InterPro" id="IPR035919">
    <property type="entry name" value="EAL_sf"/>
</dbReference>
<sequence>MPPIAAEHAVSLAKLVIEHALQPIVEVHTGRVYGHEALMRGHDRLGLAHPWDLLDLAAEGGEIVRLERMLHARALARFTQVEAVGAKLFVNLDARAVTPKLEILDGLADAVGRAGVSPSSVVVELSERADHFANAAFPEFLRRLKSTGMRVAIDDFGTGFAELRLLCDHGIDYVKIDGHFLRGMATSQRKLLFVSTMSDLAHVLGVRVIAEGIETEADYIACREAGCDLVQGYFVARPQTEIGDLLSTYAHVVSVQSRHRRGRRSDGLLIRSELTVLPTVADGSTLEQVFELFRCHPAESFFPVVDAGGVPRGIVHERDLKRHIYNPFGRDLLRNKGFGHSVASFVQPCPIADVESEASRLFDIFTHSAGADGVIVTENQRYLGVLSTAALVKIMSEKQLRQARDQNPLTELPGNLSIADHVATTALDGDAQRLFCYFDFDDFKPFNDRYGFRRGDEAITTFANCLRREFVGTEVFLGHIGGDDFFAGFIGAAADEAVGRIERLLGEFRREVASLYPEQERRDGGIVGRDRDGRLRNYPLMRCSAAVLTLEPGTVTAELDRIGLMIADLKSEAKRSVSGLVVRRFED</sequence>
<dbReference type="InterPro" id="IPR000644">
    <property type="entry name" value="CBS_dom"/>
</dbReference>
<dbReference type="Gene3D" id="3.30.70.270">
    <property type="match status" value="1"/>
</dbReference>
<organism evidence="5 6">
    <name type="scientific">Siculibacillus lacustris</name>
    <dbReference type="NCBI Taxonomy" id="1549641"/>
    <lineage>
        <taxon>Bacteria</taxon>
        <taxon>Pseudomonadati</taxon>
        <taxon>Pseudomonadota</taxon>
        <taxon>Alphaproteobacteria</taxon>
        <taxon>Hyphomicrobiales</taxon>
        <taxon>Ancalomicrobiaceae</taxon>
        <taxon>Siculibacillus</taxon>
    </lineage>
</organism>
<keyword evidence="1" id="KW-0129">CBS domain</keyword>
<dbReference type="Proteomes" id="UP000292781">
    <property type="component" value="Unassembled WGS sequence"/>
</dbReference>
<dbReference type="Pfam" id="PF00563">
    <property type="entry name" value="EAL"/>
    <property type="match status" value="1"/>
</dbReference>
<dbReference type="InterPro" id="IPR043128">
    <property type="entry name" value="Rev_trsase/Diguanyl_cyclase"/>
</dbReference>
<feature type="domain" description="EAL" evidence="2">
    <location>
        <begin position="1"/>
        <end position="252"/>
    </location>
</feature>
<dbReference type="InterPro" id="IPR050706">
    <property type="entry name" value="Cyclic-di-GMP_PDE-like"/>
</dbReference>
<comment type="caution">
    <text evidence="5">The sequence shown here is derived from an EMBL/GenBank/DDBJ whole genome shotgun (WGS) entry which is preliminary data.</text>
</comment>
<reference evidence="5 6" key="1">
    <citation type="submission" date="2019-02" db="EMBL/GenBank/DDBJ databases">
        <title>Siculibacillus lacustris gen. nov., sp. nov., a new rosette-forming bacterium isolated from a freshwater crater lake (Lake St. Ana, Romania).</title>
        <authorList>
            <person name="Felfoldi T."/>
            <person name="Marton Z."/>
            <person name="Szabo A."/>
            <person name="Mentes A."/>
            <person name="Boka K."/>
            <person name="Marialigeti K."/>
            <person name="Mathe I."/>
            <person name="Koncz M."/>
            <person name="Schumann P."/>
            <person name="Toth E."/>
        </authorList>
    </citation>
    <scope>NUCLEOTIDE SEQUENCE [LARGE SCALE GENOMIC DNA]</scope>
    <source>
        <strain evidence="5 6">SA-279</strain>
    </source>
</reference>
<dbReference type="EMBL" id="SJFN01000012">
    <property type="protein sequence ID" value="TBW38291.1"/>
    <property type="molecule type" value="Genomic_DNA"/>
</dbReference>
<dbReference type="Pfam" id="PF00990">
    <property type="entry name" value="GGDEF"/>
    <property type="match status" value="1"/>
</dbReference>
<dbReference type="PANTHER" id="PTHR33121:SF76">
    <property type="entry name" value="SIGNALING PROTEIN"/>
    <property type="match status" value="1"/>
</dbReference>
<dbReference type="PROSITE" id="PS50887">
    <property type="entry name" value="GGDEF"/>
    <property type="match status" value="1"/>
</dbReference>
<dbReference type="InterPro" id="IPR046342">
    <property type="entry name" value="CBS_dom_sf"/>
</dbReference>
<dbReference type="SMART" id="SM00052">
    <property type="entry name" value="EAL"/>
    <property type="match status" value="1"/>
</dbReference>
<protein>
    <submittedName>
        <fullName evidence="5">GGDEF domain-containing protein</fullName>
    </submittedName>
</protein>
<proteinExistence type="predicted"/>
<dbReference type="InterPro" id="IPR000160">
    <property type="entry name" value="GGDEF_dom"/>
</dbReference>
<feature type="domain" description="GGDEF" evidence="3">
    <location>
        <begin position="431"/>
        <end position="587"/>
    </location>
</feature>
<dbReference type="InterPro" id="IPR029787">
    <property type="entry name" value="Nucleotide_cyclase"/>
</dbReference>
<evidence type="ECO:0000259" key="3">
    <source>
        <dbReference type="PROSITE" id="PS50887"/>
    </source>
</evidence>
<dbReference type="PANTHER" id="PTHR33121">
    <property type="entry name" value="CYCLIC DI-GMP PHOSPHODIESTERASE PDEF"/>
    <property type="match status" value="1"/>
</dbReference>